<dbReference type="EMBL" id="CP023692">
    <property type="protein sequence ID" value="QEV49316.1"/>
    <property type="molecule type" value="Genomic_DNA"/>
</dbReference>
<feature type="signal peptide" evidence="1">
    <location>
        <begin position="1"/>
        <end position="30"/>
    </location>
</feature>
<dbReference type="Proteomes" id="UP000325563">
    <property type="component" value="Chromosome"/>
</dbReference>
<organism evidence="2 3">
    <name type="scientific">Streptomyces vinaceus</name>
    <dbReference type="NCBI Taxonomy" id="1960"/>
    <lineage>
        <taxon>Bacteria</taxon>
        <taxon>Bacillati</taxon>
        <taxon>Actinomycetota</taxon>
        <taxon>Actinomycetes</taxon>
        <taxon>Kitasatosporales</taxon>
        <taxon>Streptomycetaceae</taxon>
        <taxon>Streptomyces</taxon>
    </lineage>
</organism>
<proteinExistence type="predicted"/>
<sequence length="99" mass="10150">MRVTRRAGKVLGACAAAAVLALAAPGTAQAAQGVLFIDRAPHQDPSGCFPLGDFAPSEVANHTDGVAWVWSGPNCDGRVTQAILPGRIAIGHGMSLFIE</sequence>
<protein>
    <submittedName>
        <fullName evidence="2">Uncharacterized protein</fullName>
    </submittedName>
</protein>
<keyword evidence="1" id="KW-0732">Signal</keyword>
<feature type="chain" id="PRO_5023827132" evidence="1">
    <location>
        <begin position="31"/>
        <end position="99"/>
    </location>
</feature>
<evidence type="ECO:0000256" key="1">
    <source>
        <dbReference type="SAM" id="SignalP"/>
    </source>
</evidence>
<dbReference type="KEGG" id="svn:CP980_33395"/>
<reference evidence="2 3" key="1">
    <citation type="submission" date="2017-09" db="EMBL/GenBank/DDBJ databases">
        <authorList>
            <person name="Lee N."/>
            <person name="Cho B.-K."/>
        </authorList>
    </citation>
    <scope>NUCLEOTIDE SEQUENCE [LARGE SCALE GENOMIC DNA]</scope>
    <source>
        <strain evidence="2 3">ATCC 27476</strain>
    </source>
</reference>
<dbReference type="AlphaFoldDB" id="A0A5J6JNC4"/>
<accession>A0A5J6JNC4</accession>
<name>A0A5J6JNC4_STRVI</name>
<evidence type="ECO:0000313" key="2">
    <source>
        <dbReference type="EMBL" id="QEV49316.1"/>
    </source>
</evidence>
<gene>
    <name evidence="2" type="ORF">CP980_33395</name>
</gene>
<keyword evidence="3" id="KW-1185">Reference proteome</keyword>
<evidence type="ECO:0000313" key="3">
    <source>
        <dbReference type="Proteomes" id="UP000325563"/>
    </source>
</evidence>